<dbReference type="Proteomes" id="UP000295294">
    <property type="component" value="Plasmid unnamed1"/>
</dbReference>
<dbReference type="EMBL" id="CP038636">
    <property type="protein sequence ID" value="QBY55601.1"/>
    <property type="molecule type" value="Genomic_DNA"/>
</dbReference>
<dbReference type="OrthoDB" id="9794954at2"/>
<feature type="transmembrane region" description="Helical" evidence="6">
    <location>
        <begin position="129"/>
        <end position="151"/>
    </location>
</feature>
<dbReference type="PANTHER" id="PTHR43255:SF1">
    <property type="entry name" value="IRON-SULFUR-BINDING OXIDOREDUCTASE FADF-RELATED"/>
    <property type="match status" value="1"/>
</dbReference>
<dbReference type="InterPro" id="IPR017896">
    <property type="entry name" value="4Fe4S_Fe-S-bd"/>
</dbReference>
<reference evidence="8 9" key="1">
    <citation type="submission" date="2019-03" db="EMBL/GenBank/DDBJ databases">
        <title>Efficiently degradation of phenoxyalkanoic acid herbicides by Cupriavidus oxalaticus strain X32.</title>
        <authorList>
            <person name="Sheng X."/>
        </authorList>
    </citation>
    <scope>NUCLEOTIDE SEQUENCE [LARGE SCALE GENOMIC DNA]</scope>
    <source>
        <strain evidence="8 9">X32</strain>
        <plasmid evidence="8 9">unnamed1</plasmid>
    </source>
</reference>
<keyword evidence="3" id="KW-0560">Oxidoreductase</keyword>
<dbReference type="SUPFAM" id="SSF46548">
    <property type="entry name" value="alpha-helical ferredoxin"/>
    <property type="match status" value="1"/>
</dbReference>
<dbReference type="InterPro" id="IPR036197">
    <property type="entry name" value="NarG-like_sf"/>
</dbReference>
<dbReference type="GO" id="GO:0016491">
    <property type="term" value="F:oxidoreductase activity"/>
    <property type="evidence" value="ECO:0007669"/>
    <property type="project" value="UniProtKB-KW"/>
</dbReference>
<keyword evidence="6" id="KW-0812">Transmembrane</keyword>
<feature type="transmembrane region" description="Helical" evidence="6">
    <location>
        <begin position="249"/>
        <end position="266"/>
    </location>
</feature>
<evidence type="ECO:0000256" key="2">
    <source>
        <dbReference type="ARBA" id="ARBA00022723"/>
    </source>
</evidence>
<keyword evidence="4" id="KW-0408">Iron</keyword>
<evidence type="ECO:0000256" key="5">
    <source>
        <dbReference type="ARBA" id="ARBA00023014"/>
    </source>
</evidence>
<gene>
    <name evidence="8" type="ORF">E0W60_31880</name>
</gene>
<dbReference type="PROSITE" id="PS00198">
    <property type="entry name" value="4FE4S_FER_1"/>
    <property type="match status" value="2"/>
</dbReference>
<organism evidence="8 9">
    <name type="scientific">Cupriavidus oxalaticus</name>
    <dbReference type="NCBI Taxonomy" id="96344"/>
    <lineage>
        <taxon>Bacteria</taxon>
        <taxon>Pseudomonadati</taxon>
        <taxon>Pseudomonadota</taxon>
        <taxon>Betaproteobacteria</taxon>
        <taxon>Burkholderiales</taxon>
        <taxon>Burkholderiaceae</taxon>
        <taxon>Cupriavidus</taxon>
    </lineage>
</organism>
<dbReference type="InterPro" id="IPR017900">
    <property type="entry name" value="4Fe4S_Fe_S_CS"/>
</dbReference>
<protein>
    <submittedName>
        <fullName evidence="8">4Fe-4S dicluster domain-containing protein</fullName>
    </submittedName>
</protein>
<name>A0A4P7LSX7_9BURK</name>
<dbReference type="KEGG" id="cox:E0W60_31880"/>
<dbReference type="PROSITE" id="PS51379">
    <property type="entry name" value="4FE4S_FER_2"/>
    <property type="match status" value="1"/>
</dbReference>
<dbReference type="InterPro" id="IPR051460">
    <property type="entry name" value="HdrC_iron-sulfur_subunit"/>
</dbReference>
<dbReference type="Gene3D" id="1.20.950.20">
    <property type="entry name" value="Transmembrane di-heme cytochromes, Chain C"/>
    <property type="match status" value="1"/>
</dbReference>
<feature type="transmembrane region" description="Helical" evidence="6">
    <location>
        <begin position="220"/>
        <end position="242"/>
    </location>
</feature>
<geneLocation type="plasmid" evidence="8">
    <name>unnamed1</name>
</geneLocation>
<dbReference type="SUPFAM" id="SSF103501">
    <property type="entry name" value="Respiratory nitrate reductase 1 gamma chain"/>
    <property type="match status" value="1"/>
</dbReference>
<sequence length="736" mass="81909">MFAADKFDPLQITRVLFEGFSSHAIVLFYLVGFGAIGVFCWGTYVQVRKYRRGQPLGAPLDLFKRFLQMCRTVASHRTIARRDPAAGRAHRLIFYGFALLFIGTATITLDYDITAKLFGISFWHGNFYLWFSLVLDCAGVAMIGGLVYMMVRRGWIKPPKLDYTRPDRKPGEPGYDRSGYRREDWAFLWTLIVIGATGYVLEAARLVWLQQRPEVWELRWWSPFGAALAEGLRAAGLSAAAAGLLRTGLWWFHGLLALTLIALIPFTKVKHIFTAAGSLMLRDPLAAQRLPRQAATGDKVGYTTITDFTWKHLLNLDACTKCGRCHEACPARAAGAPLSPRDVILSLREFANDALQKNTLPEQVKLSPHGKDGGQVFMETLWSCRTCMACVEICPVAVEHVPIIVQMRRKLVEEGEMEPQLQKTLQTIHKTGNSFGESKRKRAAWTKALPFQIKDARKEPVDVLWFVGDYASFDPRNQKVSQAFATLLHEAGVNFGLLFEGESNAGNDVRRVGEEGLYELLAETNIATLGTVQFQRIVTTDPHSYNTIRNEYPDFGGNYEIEHYTSFVQRMLEQGQLKVRQPQHLRVTLHDPCHLGRFNKGYGGPREILKRIGCELVEMPRHGDNSFCCGAGGGRIWMPDPVGAEKPSQLRMREAAGIDGLEVFVVCCPKDLTMFEDALKTSGYEGKFVVRELIEMIRDALAEPITLEAEVAGAGAGAAALRAGGSASPQGGLVEA</sequence>
<proteinExistence type="predicted"/>
<feature type="transmembrane region" description="Helical" evidence="6">
    <location>
        <begin position="92"/>
        <end position="109"/>
    </location>
</feature>
<dbReference type="RefSeq" id="WP_135706840.1">
    <property type="nucleotide sequence ID" value="NZ_CP038636.1"/>
</dbReference>
<evidence type="ECO:0000259" key="7">
    <source>
        <dbReference type="PROSITE" id="PS51379"/>
    </source>
</evidence>
<dbReference type="Pfam" id="PF02754">
    <property type="entry name" value="CCG"/>
    <property type="match status" value="2"/>
</dbReference>
<dbReference type="Pfam" id="PF13237">
    <property type="entry name" value="Fer4_10"/>
    <property type="match status" value="1"/>
</dbReference>
<dbReference type="PANTHER" id="PTHR43255">
    <property type="entry name" value="IRON-SULFUR-BINDING OXIDOREDUCTASE FADF-RELATED-RELATED"/>
    <property type="match status" value="1"/>
</dbReference>
<dbReference type="InterPro" id="IPR009051">
    <property type="entry name" value="Helical_ferredxn"/>
</dbReference>
<dbReference type="AlphaFoldDB" id="A0A4P7LSX7"/>
<dbReference type="GO" id="GO:0051539">
    <property type="term" value="F:4 iron, 4 sulfur cluster binding"/>
    <property type="evidence" value="ECO:0007669"/>
    <property type="project" value="UniProtKB-KW"/>
</dbReference>
<dbReference type="GO" id="GO:0005886">
    <property type="term" value="C:plasma membrane"/>
    <property type="evidence" value="ECO:0007669"/>
    <property type="project" value="TreeGrafter"/>
</dbReference>
<feature type="domain" description="4Fe-4S ferredoxin-type" evidence="7">
    <location>
        <begin position="310"/>
        <end position="339"/>
    </location>
</feature>
<keyword evidence="1" id="KW-0004">4Fe-4S</keyword>
<dbReference type="InterPro" id="IPR004017">
    <property type="entry name" value="Cys_rich_dom"/>
</dbReference>
<accession>A0A4P7LSX7</accession>
<keyword evidence="6" id="KW-0472">Membrane</keyword>
<evidence type="ECO:0000256" key="4">
    <source>
        <dbReference type="ARBA" id="ARBA00023004"/>
    </source>
</evidence>
<keyword evidence="2" id="KW-0479">Metal-binding</keyword>
<evidence type="ECO:0000256" key="1">
    <source>
        <dbReference type="ARBA" id="ARBA00022485"/>
    </source>
</evidence>
<dbReference type="Gene3D" id="1.10.1060.10">
    <property type="entry name" value="Alpha-helical ferredoxin"/>
    <property type="match status" value="1"/>
</dbReference>
<feature type="transmembrane region" description="Helical" evidence="6">
    <location>
        <begin position="186"/>
        <end position="208"/>
    </location>
</feature>
<feature type="transmembrane region" description="Helical" evidence="6">
    <location>
        <begin position="20"/>
        <end position="44"/>
    </location>
</feature>
<keyword evidence="6" id="KW-1133">Transmembrane helix</keyword>
<evidence type="ECO:0000313" key="9">
    <source>
        <dbReference type="Proteomes" id="UP000295294"/>
    </source>
</evidence>
<evidence type="ECO:0000313" key="8">
    <source>
        <dbReference type="EMBL" id="QBY55601.1"/>
    </source>
</evidence>
<evidence type="ECO:0000256" key="3">
    <source>
        <dbReference type="ARBA" id="ARBA00023002"/>
    </source>
</evidence>
<evidence type="ECO:0000256" key="6">
    <source>
        <dbReference type="SAM" id="Phobius"/>
    </source>
</evidence>
<keyword evidence="5" id="KW-0411">Iron-sulfur</keyword>
<keyword evidence="8" id="KW-0614">Plasmid</keyword>
<dbReference type="GO" id="GO:0046872">
    <property type="term" value="F:metal ion binding"/>
    <property type="evidence" value="ECO:0007669"/>
    <property type="project" value="UniProtKB-KW"/>
</dbReference>